<dbReference type="InterPro" id="IPR050072">
    <property type="entry name" value="Peptidase_M20A"/>
</dbReference>
<dbReference type="InterPro" id="IPR036264">
    <property type="entry name" value="Bact_exopeptidase_dim_dom"/>
</dbReference>
<dbReference type="Gene3D" id="3.30.70.360">
    <property type="match status" value="1"/>
</dbReference>
<dbReference type="AlphaFoldDB" id="A0A2P8HWY3"/>
<evidence type="ECO:0000256" key="3">
    <source>
        <dbReference type="ARBA" id="ARBA00006247"/>
    </source>
</evidence>
<comment type="similarity">
    <text evidence="3">Belongs to the peptidase M20A family.</text>
</comment>
<keyword evidence="7" id="KW-0170">Cobalt</keyword>
<accession>A0A2P8HWY3</accession>
<comment type="caution">
    <text evidence="9">The sequence shown here is derived from an EMBL/GenBank/DDBJ whole genome shotgun (WGS) entry which is preliminary data.</text>
</comment>
<comment type="cofactor">
    <cofactor evidence="1">
        <name>Co(2+)</name>
        <dbReference type="ChEBI" id="CHEBI:48828"/>
    </cofactor>
</comment>
<keyword evidence="5" id="KW-0378">Hydrolase</keyword>
<evidence type="ECO:0000256" key="1">
    <source>
        <dbReference type="ARBA" id="ARBA00001941"/>
    </source>
</evidence>
<dbReference type="EMBL" id="PYAV01000002">
    <property type="protein sequence ID" value="PSL50736.1"/>
    <property type="molecule type" value="Genomic_DNA"/>
</dbReference>
<dbReference type="PANTHER" id="PTHR43808">
    <property type="entry name" value="ACETYLORNITHINE DEACETYLASE"/>
    <property type="match status" value="1"/>
</dbReference>
<evidence type="ECO:0000256" key="2">
    <source>
        <dbReference type="ARBA" id="ARBA00001947"/>
    </source>
</evidence>
<dbReference type="Gene3D" id="3.40.630.10">
    <property type="entry name" value="Zn peptidases"/>
    <property type="match status" value="1"/>
</dbReference>
<evidence type="ECO:0000256" key="7">
    <source>
        <dbReference type="ARBA" id="ARBA00023285"/>
    </source>
</evidence>
<organism evidence="9 10">
    <name type="scientific">Salsuginibacillus halophilus</name>
    <dbReference type="NCBI Taxonomy" id="517424"/>
    <lineage>
        <taxon>Bacteria</taxon>
        <taxon>Bacillati</taxon>
        <taxon>Bacillota</taxon>
        <taxon>Bacilli</taxon>
        <taxon>Bacillales</taxon>
        <taxon>Bacillaceae</taxon>
        <taxon>Salsuginibacillus</taxon>
    </lineage>
</organism>
<dbReference type="NCBIfam" id="TIGR01910">
    <property type="entry name" value="DapE-ArgE"/>
    <property type="match status" value="1"/>
</dbReference>
<dbReference type="InterPro" id="IPR011650">
    <property type="entry name" value="Peptidase_M20_dimer"/>
</dbReference>
<keyword evidence="6" id="KW-0862">Zinc</keyword>
<evidence type="ECO:0000313" key="10">
    <source>
        <dbReference type="Proteomes" id="UP000242310"/>
    </source>
</evidence>
<dbReference type="InterPro" id="IPR010182">
    <property type="entry name" value="ArgE/DapE"/>
</dbReference>
<proteinExistence type="inferred from homology"/>
<dbReference type="SUPFAM" id="SSF55031">
    <property type="entry name" value="Bacterial exopeptidase dimerisation domain"/>
    <property type="match status" value="1"/>
</dbReference>
<dbReference type="GO" id="GO:0016787">
    <property type="term" value="F:hydrolase activity"/>
    <property type="evidence" value="ECO:0007669"/>
    <property type="project" value="UniProtKB-KW"/>
</dbReference>
<dbReference type="GO" id="GO:0046872">
    <property type="term" value="F:metal ion binding"/>
    <property type="evidence" value="ECO:0007669"/>
    <property type="project" value="UniProtKB-KW"/>
</dbReference>
<evidence type="ECO:0000256" key="5">
    <source>
        <dbReference type="ARBA" id="ARBA00022801"/>
    </source>
</evidence>
<protein>
    <submittedName>
        <fullName evidence="9">N-formyl-4-amino-5-aminomethyl-2-methylpyrimidine deformylase</fullName>
    </submittedName>
</protein>
<comment type="cofactor">
    <cofactor evidence="2">
        <name>Zn(2+)</name>
        <dbReference type="ChEBI" id="CHEBI:29105"/>
    </cofactor>
</comment>
<dbReference type="SUPFAM" id="SSF53187">
    <property type="entry name" value="Zn-dependent exopeptidases"/>
    <property type="match status" value="1"/>
</dbReference>
<name>A0A2P8HWY3_9BACI</name>
<evidence type="ECO:0000256" key="4">
    <source>
        <dbReference type="ARBA" id="ARBA00022723"/>
    </source>
</evidence>
<dbReference type="Proteomes" id="UP000242310">
    <property type="component" value="Unassembled WGS sequence"/>
</dbReference>
<dbReference type="Pfam" id="PF07687">
    <property type="entry name" value="M20_dimer"/>
    <property type="match status" value="1"/>
</dbReference>
<evidence type="ECO:0000313" key="9">
    <source>
        <dbReference type="EMBL" id="PSL50736.1"/>
    </source>
</evidence>
<keyword evidence="10" id="KW-1185">Reference proteome</keyword>
<feature type="domain" description="Peptidase M20 dimerisation" evidence="8">
    <location>
        <begin position="220"/>
        <end position="316"/>
    </location>
</feature>
<evidence type="ECO:0000259" key="8">
    <source>
        <dbReference type="Pfam" id="PF07687"/>
    </source>
</evidence>
<dbReference type="Pfam" id="PF01546">
    <property type="entry name" value="Peptidase_M20"/>
    <property type="match status" value="1"/>
</dbReference>
<sequence>MVGIKWGMKLNKREALLKDVKTREAEWLTLLQNLIRFETPAPPARNTSSIQNFVAEELQASGCTIDRWPLYPGDEVVVGTKMGYENEKAPKLILNGHVDVAQVDESEPWQHEPFSPLIEDGYVYGRGAADMKGGLAGILFSLRLLNDYGISFPGDIYVQSVTGEEVGEAGTKSCTTRGYDADFALVADTSNLEIQGQGGVVTGWVTVKSRKTFHDAERQRMIHAGGGIYGASAIEKMMKVINSLQELERHWAVTKSYPGFPYGSTTINPAVIEGGRHAAFVADECHLWITVHYYPDEHHDEVIQEIESHLQKAAAADPWLRHHPLEFQWGGTSMIEDRGEVFPPLAVDESNPGVKLLKQAHEQVHKEAPTVSMSPTVTDGGWFSDAGIPAVIYGPGDLANAHAVDERVSVEQLRTYIQTLVCFLLDWGEID</sequence>
<dbReference type="InterPro" id="IPR002933">
    <property type="entry name" value="Peptidase_M20"/>
</dbReference>
<evidence type="ECO:0000256" key="6">
    <source>
        <dbReference type="ARBA" id="ARBA00022833"/>
    </source>
</evidence>
<reference evidence="9 10" key="1">
    <citation type="submission" date="2018-03" db="EMBL/GenBank/DDBJ databases">
        <title>Genomic Encyclopedia of Type Strains, Phase III (KMG-III): the genomes of soil and plant-associated and newly described type strains.</title>
        <authorList>
            <person name="Whitman W."/>
        </authorList>
    </citation>
    <scope>NUCLEOTIDE SEQUENCE [LARGE SCALE GENOMIC DNA]</scope>
    <source>
        <strain evidence="9 10">CGMCC 1.07653</strain>
    </source>
</reference>
<dbReference type="PANTHER" id="PTHR43808:SF24">
    <property type="entry name" value="N-FORMYL-4-AMINO-5-AMINOMETHYL-2-METHYLPYRIMIDINE DEFORMYLASE"/>
    <property type="match status" value="1"/>
</dbReference>
<keyword evidence="4" id="KW-0479">Metal-binding</keyword>
<dbReference type="NCBIfam" id="NF006370">
    <property type="entry name" value="PRK08596.1"/>
    <property type="match status" value="1"/>
</dbReference>
<gene>
    <name evidence="9" type="ORF">B0H94_1028</name>
</gene>